<dbReference type="PROSITE" id="PS50172">
    <property type="entry name" value="BRCT"/>
    <property type="match status" value="1"/>
</dbReference>
<keyword evidence="4" id="KW-1185">Reference proteome</keyword>
<dbReference type="Pfam" id="PF16589">
    <property type="entry name" value="BRCT_2"/>
    <property type="match status" value="1"/>
</dbReference>
<evidence type="ECO:0000259" key="2">
    <source>
        <dbReference type="PROSITE" id="PS50172"/>
    </source>
</evidence>
<dbReference type="SMART" id="SM00292">
    <property type="entry name" value="BRCT"/>
    <property type="match status" value="1"/>
</dbReference>
<name>F0ZF62_DICPU</name>
<dbReference type="OrthoDB" id="21306at2759"/>
<reference evidence="4" key="1">
    <citation type="journal article" date="2011" name="Genome Biol.">
        <title>Comparative genomics of the social amoebae Dictyostelium discoideum and Dictyostelium purpureum.</title>
        <authorList>
            <consortium name="US DOE Joint Genome Institute (JGI-PGF)"/>
            <person name="Sucgang R."/>
            <person name="Kuo A."/>
            <person name="Tian X."/>
            <person name="Salerno W."/>
            <person name="Parikh A."/>
            <person name="Feasley C.L."/>
            <person name="Dalin E."/>
            <person name="Tu H."/>
            <person name="Huang E."/>
            <person name="Barry K."/>
            <person name="Lindquist E."/>
            <person name="Shapiro H."/>
            <person name="Bruce D."/>
            <person name="Schmutz J."/>
            <person name="Salamov A."/>
            <person name="Fey P."/>
            <person name="Gaudet P."/>
            <person name="Anjard C."/>
            <person name="Babu M.M."/>
            <person name="Basu S."/>
            <person name="Bushmanova Y."/>
            <person name="van der Wel H."/>
            <person name="Katoh-Kurasawa M."/>
            <person name="Dinh C."/>
            <person name="Coutinho P.M."/>
            <person name="Saito T."/>
            <person name="Elias M."/>
            <person name="Schaap P."/>
            <person name="Kay R.R."/>
            <person name="Henrissat B."/>
            <person name="Eichinger L."/>
            <person name="Rivero F."/>
            <person name="Putnam N.H."/>
            <person name="West C.M."/>
            <person name="Loomis W.F."/>
            <person name="Chisholm R.L."/>
            <person name="Shaulsky G."/>
            <person name="Strassmann J.E."/>
            <person name="Queller D.C."/>
            <person name="Kuspa A."/>
            <person name="Grigoriev I.V."/>
        </authorList>
    </citation>
    <scope>NUCLEOTIDE SEQUENCE [LARGE SCALE GENOMIC DNA]</scope>
    <source>
        <strain evidence="4">QSDP1</strain>
    </source>
</reference>
<proteinExistence type="predicted"/>
<dbReference type="Proteomes" id="UP000001064">
    <property type="component" value="Unassembled WGS sequence"/>
</dbReference>
<dbReference type="EMBL" id="GL871000">
    <property type="protein sequence ID" value="EGC37397.1"/>
    <property type="molecule type" value="Genomic_DNA"/>
</dbReference>
<dbReference type="KEGG" id="dpp:DICPUDRAFT_76955"/>
<dbReference type="STRING" id="5786.F0ZF62"/>
<protein>
    <recommendedName>
        <fullName evidence="2">BRCT domain-containing protein</fullName>
    </recommendedName>
</protein>
<dbReference type="InParanoid" id="F0ZF62"/>
<dbReference type="VEuPathDB" id="AmoebaDB:DICPUDRAFT_76955"/>
<feature type="compositionally biased region" description="Low complexity" evidence="1">
    <location>
        <begin position="482"/>
        <end position="500"/>
    </location>
</feature>
<dbReference type="InterPro" id="IPR036420">
    <property type="entry name" value="BRCT_dom_sf"/>
</dbReference>
<evidence type="ECO:0000313" key="3">
    <source>
        <dbReference type="EMBL" id="EGC37397.1"/>
    </source>
</evidence>
<dbReference type="RefSeq" id="XP_003286050.1">
    <property type="nucleotide sequence ID" value="XM_003286002.1"/>
</dbReference>
<dbReference type="InterPro" id="IPR001357">
    <property type="entry name" value="BRCT_dom"/>
</dbReference>
<feature type="compositionally biased region" description="Basic and acidic residues" evidence="1">
    <location>
        <begin position="150"/>
        <end position="160"/>
    </location>
</feature>
<gene>
    <name evidence="3" type="ORF">DICPUDRAFT_76955</name>
</gene>
<dbReference type="AlphaFoldDB" id="F0ZF62"/>
<dbReference type="eggNOG" id="ENOG502QPQ7">
    <property type="taxonomic scope" value="Eukaryota"/>
</dbReference>
<evidence type="ECO:0000256" key="1">
    <source>
        <dbReference type="SAM" id="MobiDB-lite"/>
    </source>
</evidence>
<dbReference type="PANTHER" id="PTHR28034">
    <property type="entry name" value="SET1 COMPLEX COMPONENT SHG1"/>
    <property type="match status" value="1"/>
</dbReference>
<dbReference type="Gene3D" id="3.40.50.10190">
    <property type="entry name" value="BRCT domain"/>
    <property type="match status" value="1"/>
</dbReference>
<dbReference type="SUPFAM" id="SSF52113">
    <property type="entry name" value="BRCT domain"/>
    <property type="match status" value="1"/>
</dbReference>
<organism evidence="3 4">
    <name type="scientific">Dictyostelium purpureum</name>
    <name type="common">Slime mold</name>
    <dbReference type="NCBI Taxonomy" id="5786"/>
    <lineage>
        <taxon>Eukaryota</taxon>
        <taxon>Amoebozoa</taxon>
        <taxon>Evosea</taxon>
        <taxon>Eumycetozoa</taxon>
        <taxon>Dictyostelia</taxon>
        <taxon>Dictyosteliales</taxon>
        <taxon>Dictyosteliaceae</taxon>
        <taxon>Dictyostelium</taxon>
    </lineage>
</organism>
<accession>F0ZF62</accession>
<feature type="domain" description="BRCT" evidence="2">
    <location>
        <begin position="26"/>
        <end position="118"/>
    </location>
</feature>
<evidence type="ECO:0000313" key="4">
    <source>
        <dbReference type="Proteomes" id="UP000001064"/>
    </source>
</evidence>
<sequence>MLNKNNNSKNNNEDLSSSINQDENQLNSNIFENLAFVYDKCINLKRKNELIKIIKKNGGKSCYSCFKATHLITTVQGYVDKTEKVQQALSLGIPILVKEYIHSCVSKKELLPVENYLASSSTSNNAVLSVSQDLVVNTSNSISSMNNSKLKSDHSSEGESKSMSSSINSNTITKECNCISTEKLSNTFASVGKVDIDEKKTTTTKPSNNSSPIITLNASEDINGNGSSTTAQLNQQVLEAENQAINERIKMIEHEFESYRIAKEKLVMEKDTEIKQLLEIQRKSSILKESLFRDLENRCKEVIDLEFILEEYKARNVKLTDRLERYNNPSGHDEEKMVIQTKLDEMTSLKLQLNNENIQLCSEIRRLKKLHTERDKHIIGSEKNKSTNQETQSKVVTNHQNAAVQNEGIKNELEGAKSKESENFVARIARFFRCGSAQLKSKSKSNNSVKNEPLILPGSQNSQLPNSLVSANNNALGDRIEPNTTSNSKNSSSPLYKNNNTSPLVPPQHLPQLPVWRYKYISAVLPTSKAKPSQRVQNL</sequence>
<feature type="compositionally biased region" description="Polar residues" evidence="1">
    <location>
        <begin position="458"/>
        <end position="475"/>
    </location>
</feature>
<dbReference type="CDD" id="cd00027">
    <property type="entry name" value="BRCT"/>
    <property type="match status" value="1"/>
</dbReference>
<feature type="region of interest" description="Disordered" evidence="1">
    <location>
        <begin position="440"/>
        <end position="507"/>
    </location>
</feature>
<dbReference type="GeneID" id="10499943"/>
<feature type="region of interest" description="Disordered" evidence="1">
    <location>
        <begin position="143"/>
        <end position="167"/>
    </location>
</feature>
<dbReference type="PANTHER" id="PTHR28034:SF1">
    <property type="entry name" value="NUCLEOMORPHIN"/>
    <property type="match status" value="1"/>
</dbReference>